<dbReference type="Gene3D" id="3.40.50.2300">
    <property type="match status" value="2"/>
</dbReference>
<gene>
    <name evidence="5" type="ORF">EZI54_06130</name>
</gene>
<proteinExistence type="inferred from homology"/>
<dbReference type="Pfam" id="PF13407">
    <property type="entry name" value="Peripla_BP_4"/>
    <property type="match status" value="1"/>
</dbReference>
<evidence type="ECO:0000313" key="6">
    <source>
        <dbReference type="Proteomes" id="UP000313645"/>
    </source>
</evidence>
<evidence type="ECO:0000259" key="4">
    <source>
        <dbReference type="Pfam" id="PF13407"/>
    </source>
</evidence>
<sequence length="374" mass="42147">MVVSRIVTFVILLWLGVMPAWGHSRMALFLPDDTPFWNRVALFARAAAGDLDVQLTVFDADADRLKLLRQLDQVSGTPDRFDAWLFPNFLRTAEDFLVRCQRLETACILFNSGLADDRPGTPRHPNPHWIAQLIPDDTGSSMAVTRELIRQARQGNTQRPITIAGVNGYQADAPAIKREEGLRKVVAEARGVKLKQVFYTDWGARQAYIRTTGLLHRYPDVNVIWSANYRTTNGILRALEDKGLSPGRDVLVNAYDINPQALNQVSEGRVAVTAGGHYVEGAWAVILAHDYLAGRDFQDQGLVFHTPLLIVTRDNVETIRAVLGRIEQEPESLYRVDFSRYSRAANPDLEDYDFSLQDLLRDYQEVWALEPGSE</sequence>
<feature type="domain" description="Periplasmic binding protein" evidence="4">
    <location>
        <begin position="33"/>
        <end position="295"/>
    </location>
</feature>
<dbReference type="PANTHER" id="PTHR46847:SF2">
    <property type="entry name" value="ABC TRANSPORTER SUGAR-BINDING PROTEIN"/>
    <property type="match status" value="1"/>
</dbReference>
<evidence type="ECO:0000313" key="5">
    <source>
        <dbReference type="EMBL" id="TBW57617.1"/>
    </source>
</evidence>
<dbReference type="PANTHER" id="PTHR46847">
    <property type="entry name" value="D-ALLOSE-BINDING PERIPLASMIC PROTEIN-RELATED"/>
    <property type="match status" value="1"/>
</dbReference>
<dbReference type="Proteomes" id="UP000313645">
    <property type="component" value="Unassembled WGS sequence"/>
</dbReference>
<keyword evidence="3" id="KW-0732">Signal</keyword>
<protein>
    <recommendedName>
        <fullName evidence="4">Periplasmic binding protein domain-containing protein</fullName>
    </recommendedName>
</protein>
<evidence type="ECO:0000256" key="3">
    <source>
        <dbReference type="ARBA" id="ARBA00022729"/>
    </source>
</evidence>
<dbReference type="InterPro" id="IPR025997">
    <property type="entry name" value="SBP_2_dom"/>
</dbReference>
<accession>A0ABY1ZRM3</accession>
<keyword evidence="6" id="KW-1185">Reference proteome</keyword>
<dbReference type="SUPFAM" id="SSF53822">
    <property type="entry name" value="Periplasmic binding protein-like I"/>
    <property type="match status" value="1"/>
</dbReference>
<evidence type="ECO:0000256" key="1">
    <source>
        <dbReference type="ARBA" id="ARBA00004196"/>
    </source>
</evidence>
<name>A0ABY1ZRM3_9GAMM</name>
<comment type="subcellular location">
    <subcellularLocation>
        <location evidence="1">Cell envelope</location>
    </subcellularLocation>
</comment>
<dbReference type="CDD" id="cd06324">
    <property type="entry name" value="PBP1_ABC_sugar_binding-like"/>
    <property type="match status" value="1"/>
</dbReference>
<reference evidence="5 6" key="1">
    <citation type="submission" date="2019-02" db="EMBL/GenBank/DDBJ databases">
        <title>Marinobacter halodurans sp. nov., a marine bacterium isolated from sea tidal flat.</title>
        <authorList>
            <person name="Yoo Y."/>
            <person name="Lee D.W."/>
            <person name="Kim B.S."/>
            <person name="Kim J.-J."/>
        </authorList>
    </citation>
    <scope>NUCLEOTIDE SEQUENCE [LARGE SCALE GENOMIC DNA]</scope>
    <source>
        <strain evidence="5 6">YJ-S3-2</strain>
    </source>
</reference>
<dbReference type="InterPro" id="IPR028082">
    <property type="entry name" value="Peripla_BP_I"/>
</dbReference>
<organism evidence="5 6">
    <name type="scientific">Marinobacter halodurans</name>
    <dbReference type="NCBI Taxonomy" id="2528979"/>
    <lineage>
        <taxon>Bacteria</taxon>
        <taxon>Pseudomonadati</taxon>
        <taxon>Pseudomonadota</taxon>
        <taxon>Gammaproteobacteria</taxon>
        <taxon>Pseudomonadales</taxon>
        <taxon>Marinobacteraceae</taxon>
        <taxon>Marinobacter</taxon>
    </lineage>
</organism>
<dbReference type="EMBL" id="SJDL01000007">
    <property type="protein sequence ID" value="TBW57617.1"/>
    <property type="molecule type" value="Genomic_DNA"/>
</dbReference>
<evidence type="ECO:0000256" key="2">
    <source>
        <dbReference type="ARBA" id="ARBA00007639"/>
    </source>
</evidence>
<comment type="caution">
    <text evidence="5">The sequence shown here is derived from an EMBL/GenBank/DDBJ whole genome shotgun (WGS) entry which is preliminary data.</text>
</comment>
<comment type="similarity">
    <text evidence="2">Belongs to the bacterial solute-binding protein 2 family.</text>
</comment>